<comment type="caution">
    <text evidence="1">The sequence shown here is derived from an EMBL/GenBank/DDBJ whole genome shotgun (WGS) entry which is preliminary data.</text>
</comment>
<name>A0A0C2MVR7_THEKT</name>
<dbReference type="OrthoDB" id="2266637at2759"/>
<dbReference type="EMBL" id="JWZT01001758">
    <property type="protein sequence ID" value="KII71461.1"/>
    <property type="molecule type" value="Genomic_DNA"/>
</dbReference>
<evidence type="ECO:0000313" key="1">
    <source>
        <dbReference type="EMBL" id="KII71461.1"/>
    </source>
</evidence>
<dbReference type="AlphaFoldDB" id="A0A0C2MVR7"/>
<evidence type="ECO:0000313" key="2">
    <source>
        <dbReference type="Proteomes" id="UP000031668"/>
    </source>
</evidence>
<reference evidence="1 2" key="1">
    <citation type="journal article" date="2014" name="Genome Biol. Evol.">
        <title>The genome of the myxosporean Thelohanellus kitauei shows adaptations to nutrient acquisition within its fish host.</title>
        <authorList>
            <person name="Yang Y."/>
            <person name="Xiong J."/>
            <person name="Zhou Z."/>
            <person name="Huo F."/>
            <person name="Miao W."/>
            <person name="Ran C."/>
            <person name="Liu Y."/>
            <person name="Zhang J."/>
            <person name="Feng J."/>
            <person name="Wang M."/>
            <person name="Wang M."/>
            <person name="Wang L."/>
            <person name="Yao B."/>
        </authorList>
    </citation>
    <scope>NUCLEOTIDE SEQUENCE [LARGE SCALE GENOMIC DNA]</scope>
    <source>
        <strain evidence="1">Wuqing</strain>
    </source>
</reference>
<evidence type="ECO:0008006" key="3">
    <source>
        <dbReference type="Google" id="ProtNLM"/>
    </source>
</evidence>
<keyword evidence="2" id="KW-1185">Reference proteome</keyword>
<sequence>MNRYGAVYKKINSNLLKELKEKVFWDMSEKQSESTKFQQFQTALQKNGQAVSNLLPYSPFLKPIDKVFSKWKGCAKSHMLENETKLLNSMKEGLANSMIRL</sequence>
<proteinExistence type="predicted"/>
<dbReference type="InterPro" id="IPR036397">
    <property type="entry name" value="RNaseH_sf"/>
</dbReference>
<dbReference type="Proteomes" id="UP000031668">
    <property type="component" value="Unassembled WGS sequence"/>
</dbReference>
<gene>
    <name evidence="1" type="ORF">RF11_03527</name>
</gene>
<dbReference type="Gene3D" id="3.30.420.10">
    <property type="entry name" value="Ribonuclease H-like superfamily/Ribonuclease H"/>
    <property type="match status" value="1"/>
</dbReference>
<accession>A0A0C2MVR7</accession>
<protein>
    <recommendedName>
        <fullName evidence="3">Tc1-like transposase DDE domain-containing protein</fullName>
    </recommendedName>
</protein>
<organism evidence="1 2">
    <name type="scientific">Thelohanellus kitauei</name>
    <name type="common">Myxosporean</name>
    <dbReference type="NCBI Taxonomy" id="669202"/>
    <lineage>
        <taxon>Eukaryota</taxon>
        <taxon>Metazoa</taxon>
        <taxon>Cnidaria</taxon>
        <taxon>Myxozoa</taxon>
        <taxon>Myxosporea</taxon>
        <taxon>Bivalvulida</taxon>
        <taxon>Platysporina</taxon>
        <taxon>Myxobolidae</taxon>
        <taxon>Thelohanellus</taxon>
    </lineage>
</organism>
<dbReference type="GO" id="GO:0003676">
    <property type="term" value="F:nucleic acid binding"/>
    <property type="evidence" value="ECO:0007669"/>
    <property type="project" value="InterPro"/>
</dbReference>